<keyword evidence="6" id="KW-0472">Membrane</keyword>
<evidence type="ECO:0000313" key="10">
    <source>
        <dbReference type="WBParaSite" id="BPAG_0000095101-mRNA-1"/>
    </source>
</evidence>
<evidence type="ECO:0000259" key="7">
    <source>
        <dbReference type="PROSITE" id="PS50118"/>
    </source>
</evidence>
<gene>
    <name evidence="8" type="ORF">BPAG_LOCUS952</name>
</gene>
<dbReference type="CDD" id="cd21995">
    <property type="entry name" value="HMG-box_TOX-like"/>
    <property type="match status" value="1"/>
</dbReference>
<dbReference type="PANTHER" id="PTHR45781:SF1">
    <property type="entry name" value="HMG BOX DOMAIN-CONTAINING PROTEIN"/>
    <property type="match status" value="1"/>
</dbReference>
<keyword evidence="2 4" id="KW-0238">DNA-binding</keyword>
<accession>A0A0N4SYW7</accession>
<dbReference type="PANTHER" id="PTHR45781">
    <property type="entry name" value="AGAP000281-PA"/>
    <property type="match status" value="1"/>
</dbReference>
<dbReference type="SUPFAM" id="SSF47095">
    <property type="entry name" value="HMG-box"/>
    <property type="match status" value="1"/>
</dbReference>
<evidence type="ECO:0000256" key="1">
    <source>
        <dbReference type="ARBA" id="ARBA00004123"/>
    </source>
</evidence>
<dbReference type="WBParaSite" id="BPAG_0000095101-mRNA-1">
    <property type="protein sequence ID" value="BPAG_0000095101-mRNA-1"/>
    <property type="gene ID" value="BPAG_0000095101"/>
</dbReference>
<keyword evidence="6" id="KW-1133">Transmembrane helix</keyword>
<proteinExistence type="predicted"/>
<evidence type="ECO:0000256" key="2">
    <source>
        <dbReference type="ARBA" id="ARBA00023125"/>
    </source>
</evidence>
<evidence type="ECO:0000256" key="6">
    <source>
        <dbReference type="SAM" id="Phobius"/>
    </source>
</evidence>
<organism evidence="10">
    <name type="scientific">Brugia pahangi</name>
    <name type="common">Filarial nematode worm</name>
    <dbReference type="NCBI Taxonomy" id="6280"/>
    <lineage>
        <taxon>Eukaryota</taxon>
        <taxon>Metazoa</taxon>
        <taxon>Ecdysozoa</taxon>
        <taxon>Nematoda</taxon>
        <taxon>Chromadorea</taxon>
        <taxon>Rhabditida</taxon>
        <taxon>Spirurina</taxon>
        <taxon>Spiruromorpha</taxon>
        <taxon>Filarioidea</taxon>
        <taxon>Onchocercidae</taxon>
        <taxon>Brugia</taxon>
    </lineage>
</organism>
<dbReference type="AlphaFoldDB" id="A0A0N4SYW7"/>
<dbReference type="FunFam" id="1.10.30.10:FF:000005">
    <property type="entry name" value="TOX high mobility group box family member 3"/>
    <property type="match status" value="1"/>
</dbReference>
<dbReference type="Pfam" id="PF00505">
    <property type="entry name" value="HMG_box"/>
    <property type="match status" value="1"/>
</dbReference>
<comment type="subcellular location">
    <subcellularLocation>
        <location evidence="1">Nucleus</location>
    </subcellularLocation>
</comment>
<dbReference type="InterPro" id="IPR051365">
    <property type="entry name" value="TOX_HMG-box_domain"/>
</dbReference>
<dbReference type="GO" id="GO:0005634">
    <property type="term" value="C:nucleus"/>
    <property type="evidence" value="ECO:0007669"/>
    <property type="project" value="UniProtKB-SubCell"/>
</dbReference>
<feature type="DNA-binding region" description="HMG box" evidence="4">
    <location>
        <begin position="104"/>
        <end position="172"/>
    </location>
</feature>
<reference evidence="10" key="1">
    <citation type="submission" date="2017-02" db="UniProtKB">
        <authorList>
            <consortium name="WormBaseParasite"/>
        </authorList>
    </citation>
    <scope>IDENTIFICATION</scope>
</reference>
<name>A0A0N4SYW7_BRUPA</name>
<feature type="compositionally biased region" description="Basic residues" evidence="5">
    <location>
        <begin position="87"/>
        <end position="98"/>
    </location>
</feature>
<feature type="domain" description="HMG box" evidence="7">
    <location>
        <begin position="104"/>
        <end position="172"/>
    </location>
</feature>
<dbReference type="PROSITE" id="PS50118">
    <property type="entry name" value="HMG_BOX_2"/>
    <property type="match status" value="1"/>
</dbReference>
<dbReference type="GO" id="GO:0031490">
    <property type="term" value="F:chromatin DNA binding"/>
    <property type="evidence" value="ECO:0007669"/>
    <property type="project" value="TreeGrafter"/>
</dbReference>
<dbReference type="Gene3D" id="1.10.30.10">
    <property type="entry name" value="High mobility group box domain"/>
    <property type="match status" value="1"/>
</dbReference>
<feature type="transmembrane region" description="Helical" evidence="6">
    <location>
        <begin position="284"/>
        <end position="307"/>
    </location>
</feature>
<dbReference type="InterPro" id="IPR009071">
    <property type="entry name" value="HMG_box_dom"/>
</dbReference>
<evidence type="ECO:0000256" key="5">
    <source>
        <dbReference type="SAM" id="MobiDB-lite"/>
    </source>
</evidence>
<keyword evidence="3 4" id="KW-0539">Nucleus</keyword>
<evidence type="ECO:0000313" key="8">
    <source>
        <dbReference type="EMBL" id="VDN82138.1"/>
    </source>
</evidence>
<protein>
    <submittedName>
        <fullName evidence="10">HMG box domain-containing protein</fullName>
    </submittedName>
</protein>
<dbReference type="EMBL" id="UZAD01000057">
    <property type="protein sequence ID" value="VDN82138.1"/>
    <property type="molecule type" value="Genomic_DNA"/>
</dbReference>
<reference evidence="8 9" key="2">
    <citation type="submission" date="2018-11" db="EMBL/GenBank/DDBJ databases">
        <authorList>
            <consortium name="Pathogen Informatics"/>
        </authorList>
    </citation>
    <scope>NUCLEOTIDE SEQUENCE [LARGE SCALE GENOMIC DNA]</scope>
</reference>
<dbReference type="GO" id="GO:0006357">
    <property type="term" value="P:regulation of transcription by RNA polymerase II"/>
    <property type="evidence" value="ECO:0007669"/>
    <property type="project" value="TreeGrafter"/>
</dbReference>
<dbReference type="InterPro" id="IPR036910">
    <property type="entry name" value="HMG_box_dom_sf"/>
</dbReference>
<keyword evidence="9" id="KW-1185">Reference proteome</keyword>
<feature type="region of interest" description="Disordered" evidence="5">
    <location>
        <begin position="77"/>
        <end position="107"/>
    </location>
</feature>
<dbReference type="Proteomes" id="UP000278627">
    <property type="component" value="Unassembled WGS sequence"/>
</dbReference>
<dbReference type="SMART" id="SM00398">
    <property type="entry name" value="HMG"/>
    <property type="match status" value="1"/>
</dbReference>
<keyword evidence="6" id="KW-0812">Transmembrane</keyword>
<evidence type="ECO:0000256" key="4">
    <source>
        <dbReference type="PROSITE-ProRule" id="PRU00267"/>
    </source>
</evidence>
<feature type="compositionally biased region" description="Low complexity" evidence="5">
    <location>
        <begin position="77"/>
        <end position="86"/>
    </location>
</feature>
<evidence type="ECO:0000313" key="9">
    <source>
        <dbReference type="Proteomes" id="UP000278627"/>
    </source>
</evidence>
<evidence type="ECO:0000256" key="3">
    <source>
        <dbReference type="ARBA" id="ARBA00023242"/>
    </source>
</evidence>
<dbReference type="STRING" id="6280.A0A0N4SYW7"/>
<sequence length="389" mass="44613">MYHPTSLYYSTTPPSCTENNSCIDFGIYGIEQNDCYLDLNCIEPSLVPEEEQTYVCATAACNNIITTTSNTNETVVTDTTNQVTSRTSRRTIRKKRPKKDPNEPQKPVSAYALFFRDTQATIKGRSPNASFGEVSKIVASMWDSLDYHAKSLYKQRTEMAKKDYLKKLAAYRAQQISQNETVGPVPELEKGELPAMEIMNSANSSSEKQEVSTAIGEMTLANLIARPPSTNFASFYLHHRSRKWNPKFSFESKNGKEHHWQNIMSDVNQHQTLIHQYPILDFDFVPLIIEVIGIIATVAMCLLMHFIMQKFYEDADRPTFHHLIHNQYYSKQLDKFLNEQDKKNATARDPFSNKRDTVKFIRECLSCILKACIWHFSGVFSLQNLKILN</sequence>